<organism evidence="14 15">
    <name type="scientific">Bacillus selenitireducens (strain ATCC 700615 / DSM 15326 / MLS10)</name>
    <dbReference type="NCBI Taxonomy" id="439292"/>
    <lineage>
        <taxon>Bacteria</taxon>
        <taxon>Bacillati</taxon>
        <taxon>Bacillota</taxon>
        <taxon>Bacilli</taxon>
        <taxon>Bacillales</taxon>
        <taxon>Bacillaceae</taxon>
        <taxon>Salisediminibacterium</taxon>
    </lineage>
</organism>
<evidence type="ECO:0000256" key="4">
    <source>
        <dbReference type="ARBA" id="ARBA00007353"/>
    </source>
</evidence>
<reference evidence="14" key="1">
    <citation type="submission" date="2009-10" db="EMBL/GenBank/DDBJ databases">
        <title>Complete sequence of Bacillus selenitireducens MLS10.</title>
        <authorList>
            <consortium name="US DOE Joint Genome Institute"/>
            <person name="Lucas S."/>
            <person name="Copeland A."/>
            <person name="Lapidus A."/>
            <person name="Glavina del Rio T."/>
            <person name="Dalin E."/>
            <person name="Tice H."/>
            <person name="Bruce D."/>
            <person name="Goodwin L."/>
            <person name="Pitluck S."/>
            <person name="Sims D."/>
            <person name="Brettin T."/>
            <person name="Detter J.C."/>
            <person name="Han C."/>
            <person name="Larimer F."/>
            <person name="Land M."/>
            <person name="Hauser L."/>
            <person name="Kyrpides N."/>
            <person name="Ovchinnikova G."/>
            <person name="Stolz J."/>
        </authorList>
    </citation>
    <scope>NUCLEOTIDE SEQUENCE [LARGE SCALE GENOMIC DNA]</scope>
    <source>
        <strain evidence="14">MLS10</strain>
    </source>
</reference>
<proteinExistence type="inferred from homology"/>
<dbReference type="AlphaFoldDB" id="D6XX51"/>
<dbReference type="SUPFAM" id="SSF64438">
    <property type="entry name" value="CNF1/YfiH-like putative cysteine hydrolases"/>
    <property type="match status" value="1"/>
</dbReference>
<comment type="catalytic activity">
    <reaction evidence="10">
        <text>adenosine + phosphate = alpha-D-ribose 1-phosphate + adenine</text>
        <dbReference type="Rhea" id="RHEA:27642"/>
        <dbReference type="ChEBI" id="CHEBI:16335"/>
        <dbReference type="ChEBI" id="CHEBI:16708"/>
        <dbReference type="ChEBI" id="CHEBI:43474"/>
        <dbReference type="ChEBI" id="CHEBI:57720"/>
        <dbReference type="EC" id="2.4.2.1"/>
    </reaction>
    <physiologicalReaction direction="left-to-right" evidence="10">
        <dbReference type="Rhea" id="RHEA:27643"/>
    </physiologicalReaction>
</comment>
<evidence type="ECO:0000256" key="11">
    <source>
        <dbReference type="ARBA" id="ARBA00049893"/>
    </source>
</evidence>
<evidence type="ECO:0000256" key="3">
    <source>
        <dbReference type="ARBA" id="ARBA00003215"/>
    </source>
</evidence>
<dbReference type="InterPro" id="IPR038371">
    <property type="entry name" value="Cu_polyphenol_OxRdtase_sf"/>
</dbReference>
<evidence type="ECO:0000256" key="12">
    <source>
        <dbReference type="RuleBase" id="RU361274"/>
    </source>
</evidence>
<dbReference type="InterPro" id="IPR011324">
    <property type="entry name" value="Cytotoxic_necrot_fac-like_cat"/>
</dbReference>
<dbReference type="EMBL" id="CP001791">
    <property type="protein sequence ID" value="ADI00028.1"/>
    <property type="molecule type" value="Genomic_DNA"/>
</dbReference>
<dbReference type="CDD" id="cd16833">
    <property type="entry name" value="YfiH"/>
    <property type="match status" value="1"/>
</dbReference>
<comment type="catalytic activity">
    <reaction evidence="1">
        <text>inosine + phosphate = alpha-D-ribose 1-phosphate + hypoxanthine</text>
        <dbReference type="Rhea" id="RHEA:27646"/>
        <dbReference type="ChEBI" id="CHEBI:17368"/>
        <dbReference type="ChEBI" id="CHEBI:17596"/>
        <dbReference type="ChEBI" id="CHEBI:43474"/>
        <dbReference type="ChEBI" id="CHEBI:57720"/>
        <dbReference type="EC" id="2.4.2.1"/>
    </reaction>
    <physiologicalReaction direction="left-to-right" evidence="1">
        <dbReference type="Rhea" id="RHEA:27647"/>
    </physiologicalReaction>
</comment>
<feature type="region of interest" description="Disordered" evidence="13">
    <location>
        <begin position="1"/>
        <end position="21"/>
    </location>
</feature>
<evidence type="ECO:0000256" key="10">
    <source>
        <dbReference type="ARBA" id="ARBA00048968"/>
    </source>
</evidence>
<evidence type="ECO:0000256" key="8">
    <source>
        <dbReference type="ARBA" id="ARBA00022833"/>
    </source>
</evidence>
<dbReference type="RefSeq" id="WP_013173449.1">
    <property type="nucleotide sequence ID" value="NC_014219.1"/>
</dbReference>
<evidence type="ECO:0000256" key="5">
    <source>
        <dbReference type="ARBA" id="ARBA00022679"/>
    </source>
</evidence>
<dbReference type="STRING" id="439292.Bsel_2526"/>
<name>D6XX51_BACIE</name>
<evidence type="ECO:0000256" key="13">
    <source>
        <dbReference type="SAM" id="MobiDB-lite"/>
    </source>
</evidence>
<dbReference type="Proteomes" id="UP000000271">
    <property type="component" value="Chromosome"/>
</dbReference>
<dbReference type="NCBIfam" id="TIGR00726">
    <property type="entry name" value="peptidoglycan editing factor PgeF"/>
    <property type="match status" value="1"/>
</dbReference>
<comment type="catalytic activity">
    <reaction evidence="11">
        <text>S-methyl-5'-thioadenosine + phosphate = 5-(methylsulfanyl)-alpha-D-ribose 1-phosphate + adenine</text>
        <dbReference type="Rhea" id="RHEA:11852"/>
        <dbReference type="ChEBI" id="CHEBI:16708"/>
        <dbReference type="ChEBI" id="CHEBI:17509"/>
        <dbReference type="ChEBI" id="CHEBI:43474"/>
        <dbReference type="ChEBI" id="CHEBI:58533"/>
        <dbReference type="EC" id="2.4.2.28"/>
    </reaction>
    <physiologicalReaction direction="left-to-right" evidence="11">
        <dbReference type="Rhea" id="RHEA:11853"/>
    </physiologicalReaction>
</comment>
<protein>
    <recommendedName>
        <fullName evidence="12">Purine nucleoside phosphorylase</fullName>
    </recommendedName>
</protein>
<dbReference type="Pfam" id="PF02578">
    <property type="entry name" value="Cu-oxidase_4"/>
    <property type="match status" value="1"/>
</dbReference>
<dbReference type="GO" id="GO:0017061">
    <property type="term" value="F:S-methyl-5-thioadenosine phosphorylase activity"/>
    <property type="evidence" value="ECO:0007669"/>
    <property type="project" value="UniProtKB-EC"/>
</dbReference>
<sequence length="298" mass="33484">MKTKSNRSTNQIETSDHYGKRHLFTPLHDQTCQHRFHNESSGKTVAGFTTRNGGVSEGPFASNNLGFHVPDSPDHVLQNRRSLASVLDTSLDQWVFSEQTHRDQIVKIPKALAGSGSTGMHDWIRDTDGLYTSEPDLVLALLYADCVPLFFHDHRKGLIGIAHAGWQGTVQNIAGKMIQLWIEHEQCAHDDITVIIGPAISATRYQVDRKVIDAVDDTLKKLEIDEQPYKEVTPGQYALDLKRFNLLLLLREGLDPSQVKISGSCVFEEENTFFSHRRDRGQTGRMAGWITRYGSTSD</sequence>
<evidence type="ECO:0000256" key="6">
    <source>
        <dbReference type="ARBA" id="ARBA00022723"/>
    </source>
</evidence>
<evidence type="ECO:0000256" key="2">
    <source>
        <dbReference type="ARBA" id="ARBA00001947"/>
    </source>
</evidence>
<comment type="catalytic activity">
    <reaction evidence="9">
        <text>adenosine + H2O + H(+) = inosine + NH4(+)</text>
        <dbReference type="Rhea" id="RHEA:24408"/>
        <dbReference type="ChEBI" id="CHEBI:15377"/>
        <dbReference type="ChEBI" id="CHEBI:15378"/>
        <dbReference type="ChEBI" id="CHEBI:16335"/>
        <dbReference type="ChEBI" id="CHEBI:17596"/>
        <dbReference type="ChEBI" id="CHEBI:28938"/>
        <dbReference type="EC" id="3.5.4.4"/>
    </reaction>
    <physiologicalReaction direction="left-to-right" evidence="9">
        <dbReference type="Rhea" id="RHEA:24409"/>
    </physiologicalReaction>
</comment>
<keyword evidence="15" id="KW-1185">Reference proteome</keyword>
<comment type="similarity">
    <text evidence="4 12">Belongs to the purine nucleoside phosphorylase YfiH/LACC1 family.</text>
</comment>
<accession>D6XX51</accession>
<feature type="compositionally biased region" description="Polar residues" evidence="13">
    <location>
        <begin position="1"/>
        <end position="13"/>
    </location>
</feature>
<dbReference type="GO" id="GO:0016787">
    <property type="term" value="F:hydrolase activity"/>
    <property type="evidence" value="ECO:0007669"/>
    <property type="project" value="UniProtKB-KW"/>
</dbReference>
<evidence type="ECO:0000313" key="14">
    <source>
        <dbReference type="EMBL" id="ADI00028.1"/>
    </source>
</evidence>
<dbReference type="eggNOG" id="COG1496">
    <property type="taxonomic scope" value="Bacteria"/>
</dbReference>
<dbReference type="HOGENOM" id="CLU_065784_0_0_9"/>
<keyword evidence="8" id="KW-0862">Zinc</keyword>
<dbReference type="OrthoDB" id="4279at2"/>
<gene>
    <name evidence="14" type="ordered locus">Bsel_2526</name>
</gene>
<keyword evidence="6" id="KW-0479">Metal-binding</keyword>
<comment type="function">
    <text evidence="3">Purine nucleoside enzyme that catalyzes the phosphorolysis of adenosine and inosine nucleosides, yielding D-ribose 1-phosphate and the respective free bases, adenine and hypoxanthine. Also catalyzes the phosphorolysis of S-methyl-5'-thioadenosine into adenine and S-methyl-5-thio-alpha-D-ribose 1-phosphate. Also has adenosine deaminase activity.</text>
</comment>
<dbReference type="PANTHER" id="PTHR30616:SF2">
    <property type="entry name" value="PURINE NUCLEOSIDE PHOSPHORYLASE LACC1"/>
    <property type="match status" value="1"/>
</dbReference>
<evidence type="ECO:0000256" key="7">
    <source>
        <dbReference type="ARBA" id="ARBA00022801"/>
    </source>
</evidence>
<evidence type="ECO:0000256" key="9">
    <source>
        <dbReference type="ARBA" id="ARBA00047989"/>
    </source>
</evidence>
<evidence type="ECO:0000256" key="1">
    <source>
        <dbReference type="ARBA" id="ARBA00000553"/>
    </source>
</evidence>
<dbReference type="GO" id="GO:0005507">
    <property type="term" value="F:copper ion binding"/>
    <property type="evidence" value="ECO:0007669"/>
    <property type="project" value="TreeGrafter"/>
</dbReference>
<dbReference type="KEGG" id="bse:Bsel_2526"/>
<dbReference type="InterPro" id="IPR003730">
    <property type="entry name" value="Cu_polyphenol_OxRdtase"/>
</dbReference>
<dbReference type="PANTHER" id="PTHR30616">
    <property type="entry name" value="UNCHARACTERIZED PROTEIN YFIH"/>
    <property type="match status" value="1"/>
</dbReference>
<evidence type="ECO:0000313" key="15">
    <source>
        <dbReference type="Proteomes" id="UP000000271"/>
    </source>
</evidence>
<keyword evidence="7" id="KW-0378">Hydrolase</keyword>
<dbReference type="Gene3D" id="3.60.140.10">
    <property type="entry name" value="CNF1/YfiH-like putative cysteine hydrolases"/>
    <property type="match status" value="1"/>
</dbReference>
<keyword evidence="5" id="KW-0808">Transferase</keyword>
<comment type="cofactor">
    <cofactor evidence="2">
        <name>Zn(2+)</name>
        <dbReference type="ChEBI" id="CHEBI:29105"/>
    </cofactor>
</comment>